<reference evidence="2 3" key="1">
    <citation type="submission" date="2016-03" db="EMBL/GenBank/DDBJ databases">
        <title>Fine-scale spatial genetic structure of a fungal parasite of coffee scale insects.</title>
        <authorList>
            <person name="Jackson D."/>
            <person name="Zemenick K.A."/>
            <person name="Malloure B."/>
            <person name="Quandt C.A."/>
            <person name="James T.Y."/>
        </authorList>
    </citation>
    <scope>NUCLEOTIDE SEQUENCE [LARGE SCALE GENOMIC DNA]</scope>
    <source>
        <strain evidence="2 3">UM487</strain>
    </source>
</reference>
<evidence type="ECO:0000313" key="2">
    <source>
        <dbReference type="EMBL" id="OAQ98645.1"/>
    </source>
</evidence>
<comment type="caution">
    <text evidence="2">The sequence shown here is derived from an EMBL/GenBank/DDBJ whole genome shotgun (WGS) entry which is preliminary data.</text>
</comment>
<dbReference type="Pfam" id="PF03663">
    <property type="entry name" value="Glyco_hydro_76"/>
    <property type="match status" value="1"/>
</dbReference>
<dbReference type="InterPro" id="IPR053169">
    <property type="entry name" value="MUG_Protein"/>
</dbReference>
<dbReference type="Proteomes" id="UP000243081">
    <property type="component" value="Unassembled WGS sequence"/>
</dbReference>
<sequence length="417" mass="45466">MLLFLSPWVVSLLLTLTTQAPAAPAAASSTPASNSTSSLPGSFTYGAHTRDGVESLNKNWYNRKTGLWGELWWNSGNALTTICDFARLSPAFSRPIDPYDIIENTYNEAQHVDVQTAKFLNFDDGGMVESHYCINGTGVCATKRDDSLAKRGFKNFINNFYDDEGWWALALIRAYDVTHNNKYLDAAVTIFEDMKTGLGGPCNGGIFWSKDREYVNAIANELYLSVAASLANRIPSESDYLKIAKDQWTWFSDSGMINADNLINDGLDGNCKNNGQATWTYNQGVVLGGLVELSLATGDQSLLDKASKIAKAAIGKLSNKHGVLEESGGCEYQPGRCGQDGQQFRGVFIRNLGYLQQAAPDSQFRSFILANARSIWRSDRENSSNKLGVAWAGPYYNATSPSQSSALDALVAAISVA</sequence>
<evidence type="ECO:0000313" key="3">
    <source>
        <dbReference type="Proteomes" id="UP000243081"/>
    </source>
</evidence>
<feature type="chain" id="PRO_5008104247" description="Mannan endo-1,6-alpha-mannosidase" evidence="1">
    <location>
        <begin position="23"/>
        <end position="417"/>
    </location>
</feature>
<gene>
    <name evidence="2" type="ORF">LLEC1_04391</name>
</gene>
<dbReference type="OMA" id="KNAISIW"/>
<evidence type="ECO:0008006" key="4">
    <source>
        <dbReference type="Google" id="ProtNLM"/>
    </source>
</evidence>
<keyword evidence="3" id="KW-1185">Reference proteome</keyword>
<organism evidence="2 3">
    <name type="scientific">Cordyceps confragosa</name>
    <name type="common">Lecanicillium lecanii</name>
    <dbReference type="NCBI Taxonomy" id="2714763"/>
    <lineage>
        <taxon>Eukaryota</taxon>
        <taxon>Fungi</taxon>
        <taxon>Dikarya</taxon>
        <taxon>Ascomycota</taxon>
        <taxon>Pezizomycotina</taxon>
        <taxon>Sordariomycetes</taxon>
        <taxon>Hypocreomycetidae</taxon>
        <taxon>Hypocreales</taxon>
        <taxon>Cordycipitaceae</taxon>
        <taxon>Akanthomyces</taxon>
    </lineage>
</organism>
<accession>A0A179I7K3</accession>
<feature type="signal peptide" evidence="1">
    <location>
        <begin position="1"/>
        <end position="22"/>
    </location>
</feature>
<dbReference type="OrthoDB" id="9984024at2759"/>
<dbReference type="PANTHER" id="PTHR47791">
    <property type="entry name" value="MEIOTICALLY UP-REGULATED GENE 191 PROTEIN"/>
    <property type="match status" value="1"/>
</dbReference>
<dbReference type="InterPro" id="IPR008928">
    <property type="entry name" value="6-hairpin_glycosidase_sf"/>
</dbReference>
<dbReference type="SUPFAM" id="SSF48208">
    <property type="entry name" value="Six-hairpin glycosidases"/>
    <property type="match status" value="1"/>
</dbReference>
<dbReference type="Gene3D" id="1.50.10.20">
    <property type="match status" value="1"/>
</dbReference>
<evidence type="ECO:0000256" key="1">
    <source>
        <dbReference type="SAM" id="SignalP"/>
    </source>
</evidence>
<name>A0A179I7K3_CORDF</name>
<dbReference type="InterPro" id="IPR005198">
    <property type="entry name" value="Glyco_hydro_76"/>
</dbReference>
<dbReference type="GO" id="GO:0005975">
    <property type="term" value="P:carbohydrate metabolic process"/>
    <property type="evidence" value="ECO:0007669"/>
    <property type="project" value="InterPro"/>
</dbReference>
<dbReference type="PANTHER" id="PTHR47791:SF1">
    <property type="entry name" value="ENDO MANNANASE, GH76 FAMILY (EUROFUNG)"/>
    <property type="match status" value="1"/>
</dbReference>
<dbReference type="AlphaFoldDB" id="A0A179I7K3"/>
<proteinExistence type="predicted"/>
<dbReference type="EMBL" id="LUKN01002730">
    <property type="protein sequence ID" value="OAQ98645.1"/>
    <property type="molecule type" value="Genomic_DNA"/>
</dbReference>
<keyword evidence="1" id="KW-0732">Signal</keyword>
<protein>
    <recommendedName>
        <fullName evidence="4">Mannan endo-1,6-alpha-mannosidase</fullName>
    </recommendedName>
</protein>